<keyword evidence="3" id="KW-1185">Reference proteome</keyword>
<protein>
    <recommendedName>
        <fullName evidence="4">Glycoside hydrolase</fullName>
    </recommendedName>
</protein>
<evidence type="ECO:0000313" key="2">
    <source>
        <dbReference type="EMBL" id="KHO63975.1"/>
    </source>
</evidence>
<reference evidence="2 3" key="1">
    <citation type="submission" date="2014-11" db="EMBL/GenBank/DDBJ databases">
        <title>Genome sequence of Pseudomonas tuomuerensis JCM 14085.</title>
        <authorList>
            <person name="Shin S.-K."/>
            <person name="Yi H."/>
        </authorList>
    </citation>
    <scope>NUCLEOTIDE SEQUENCE [LARGE SCALE GENOMIC DNA]</scope>
    <source>
        <strain evidence="2 3">JCM 14085</strain>
    </source>
</reference>
<dbReference type="Gene3D" id="3.20.20.80">
    <property type="entry name" value="Glycosidases"/>
    <property type="match status" value="1"/>
</dbReference>
<evidence type="ECO:0000256" key="1">
    <source>
        <dbReference type="SAM" id="SignalP"/>
    </source>
</evidence>
<keyword evidence="1" id="KW-0732">Signal</keyword>
<comment type="caution">
    <text evidence="2">The sequence shown here is derived from an EMBL/GenBank/DDBJ whole genome shotgun (WGS) entry which is preliminary data.</text>
</comment>
<evidence type="ECO:0008006" key="4">
    <source>
        <dbReference type="Google" id="ProtNLM"/>
    </source>
</evidence>
<accession>A0A0B3BMX4</accession>
<organism evidence="2 3">
    <name type="scientific">Pseudomonas flexibilis</name>
    <dbReference type="NCBI Taxonomy" id="706570"/>
    <lineage>
        <taxon>Bacteria</taxon>
        <taxon>Pseudomonadati</taxon>
        <taxon>Pseudomonadota</taxon>
        <taxon>Gammaproteobacteria</taxon>
        <taxon>Pseudomonadales</taxon>
        <taxon>Pseudomonadaceae</taxon>
        <taxon>Pseudomonas</taxon>
    </lineage>
</organism>
<feature type="signal peptide" evidence="1">
    <location>
        <begin position="1"/>
        <end position="21"/>
    </location>
</feature>
<gene>
    <name evidence="2" type="ORF">PT85_15995</name>
</gene>
<dbReference type="OrthoDB" id="6962799at2"/>
<dbReference type="STRING" id="706570.PT85_15995"/>
<name>A0A0B3BMX4_9PSED</name>
<sequence>MRTRRALIGLLLSSLPSLSLALEWSGIRDGAVHVWPTREELLHIEWSPAWQADANQEQLYLQRGNGQLVQRFAIPAEEVQGRREWRIKPDDDGYRLEIPGYSFRHYRVRHPDTAASLFEPVKHHFSLETGRELELYFRVPAGVGAQLGGKHHDGVRALHAERLSDGKALTLQLRRHGLYPRHDLLSLPVSERDEIWRLRLVGTGKAAFWLDNTDNLFAQRPEDLRRRPSQAEGRVNLTLRDSVVGPPARLGIGLPYTLPEDAQLMGELRPQTAGHYSFVNVMARNPAHEQRFRPQYRHRYGIDHDITLMAKTGRVHLLDFDATSRAGLKAWLDSTISLGKGGIHYLSPADEPNLNYPSYAAFSRYFAQMARQVRDDPRAQAAGIRIAMPASSRLVNGPTMQGARDRRGLDWAARLLAEHEPLIDALAWHEWFIRDLRATEWYRYSVRQAADLVGYTPQGRPRKALLIDQTNLSSGNTVSPYEQETRFAALWWASVAIQASQDGLLDMLNWFLLADDDHHFKGLLKLEAGDRYSLRPVGQAMVFMLEHWGDQVLKLDNDAFEIDALAMRSGVRMNLLGVNKVARNQQVRFDLDGTPCSGLDPPHLTLFGDGATPSSPRCEDTAWRFEVPGETLFALTWEQP</sequence>
<dbReference type="EMBL" id="JTAK01000006">
    <property type="protein sequence ID" value="KHO63975.1"/>
    <property type="molecule type" value="Genomic_DNA"/>
</dbReference>
<evidence type="ECO:0000313" key="3">
    <source>
        <dbReference type="Proteomes" id="UP000030980"/>
    </source>
</evidence>
<proteinExistence type="predicted"/>
<dbReference type="SUPFAM" id="SSF51445">
    <property type="entry name" value="(Trans)glycosidases"/>
    <property type="match status" value="1"/>
</dbReference>
<dbReference type="RefSeq" id="WP_027589966.1">
    <property type="nucleotide sequence ID" value="NZ_FMUP01000004.1"/>
</dbReference>
<feature type="chain" id="PRO_5002084223" description="Glycoside hydrolase" evidence="1">
    <location>
        <begin position="22"/>
        <end position="640"/>
    </location>
</feature>
<dbReference type="Proteomes" id="UP000030980">
    <property type="component" value="Unassembled WGS sequence"/>
</dbReference>
<dbReference type="AlphaFoldDB" id="A0A0B3BMX4"/>
<dbReference type="InterPro" id="IPR017853">
    <property type="entry name" value="GH"/>
</dbReference>